<reference evidence="1" key="1">
    <citation type="submission" date="2015-04" db="UniProtKB">
        <authorList>
            <consortium name="EnsemblPlants"/>
        </authorList>
    </citation>
    <scope>IDENTIFICATION</scope>
</reference>
<reference evidence="1" key="2">
    <citation type="submission" date="2018-05" db="EMBL/GenBank/DDBJ databases">
        <title>OpunRS2 (Oryza punctata Reference Sequence Version 2).</title>
        <authorList>
            <person name="Zhang J."/>
            <person name="Kudrna D."/>
            <person name="Lee S."/>
            <person name="Talag J."/>
            <person name="Welchert J."/>
            <person name="Wing R.A."/>
        </authorList>
    </citation>
    <scope>NUCLEOTIDE SEQUENCE [LARGE SCALE GENOMIC DNA]</scope>
</reference>
<sequence length="81" mass="9199">MRARAAHTHARTNGSRPIPIRAAARRQLRQRRFPAVPFVRPRPRGRRVTVVRRSTATTASMDSCCEANTPTKSLFLYLPDN</sequence>
<dbReference type="Proteomes" id="UP000026962">
    <property type="component" value="Chromosome 1"/>
</dbReference>
<protein>
    <submittedName>
        <fullName evidence="1">Uncharacterized protein</fullName>
    </submittedName>
</protein>
<keyword evidence="2" id="KW-1185">Reference proteome</keyword>
<dbReference type="EnsemblPlants" id="OPUNC01G19000.1">
    <property type="protein sequence ID" value="OPUNC01G19000.1"/>
    <property type="gene ID" value="OPUNC01G19000"/>
</dbReference>
<dbReference type="Gramene" id="OPUNC01G19000.1">
    <property type="protein sequence ID" value="OPUNC01G19000.1"/>
    <property type="gene ID" value="OPUNC01G19000"/>
</dbReference>
<dbReference type="AlphaFoldDB" id="A0A0E0JJS4"/>
<evidence type="ECO:0000313" key="1">
    <source>
        <dbReference type="EnsemblPlants" id="OPUNC01G19000.1"/>
    </source>
</evidence>
<proteinExistence type="predicted"/>
<organism evidence="1">
    <name type="scientific">Oryza punctata</name>
    <name type="common">Red rice</name>
    <dbReference type="NCBI Taxonomy" id="4537"/>
    <lineage>
        <taxon>Eukaryota</taxon>
        <taxon>Viridiplantae</taxon>
        <taxon>Streptophyta</taxon>
        <taxon>Embryophyta</taxon>
        <taxon>Tracheophyta</taxon>
        <taxon>Spermatophyta</taxon>
        <taxon>Magnoliopsida</taxon>
        <taxon>Liliopsida</taxon>
        <taxon>Poales</taxon>
        <taxon>Poaceae</taxon>
        <taxon>BOP clade</taxon>
        <taxon>Oryzoideae</taxon>
        <taxon>Oryzeae</taxon>
        <taxon>Oryzinae</taxon>
        <taxon>Oryza</taxon>
    </lineage>
</organism>
<dbReference type="HOGENOM" id="CLU_2577962_0_0_1"/>
<evidence type="ECO:0000313" key="2">
    <source>
        <dbReference type="Proteomes" id="UP000026962"/>
    </source>
</evidence>
<name>A0A0E0JJS4_ORYPU</name>
<accession>A0A0E0JJS4</accession>